<evidence type="ECO:0000313" key="2">
    <source>
        <dbReference type="EMBL" id="AIF24883.1"/>
    </source>
</evidence>
<accession>A0A075IF89</accession>
<dbReference type="PROSITE" id="PS51257">
    <property type="entry name" value="PROKAR_LIPOPROTEIN"/>
    <property type="match status" value="1"/>
</dbReference>
<feature type="region of interest" description="Disordered" evidence="1">
    <location>
        <begin position="48"/>
        <end position="82"/>
    </location>
</feature>
<organism evidence="2">
    <name type="scientific">uncultured marine group II/III euryarchaeote SAT1000_40_G03</name>
    <dbReference type="NCBI Taxonomy" id="1456582"/>
    <lineage>
        <taxon>Archaea</taxon>
        <taxon>Methanobacteriati</taxon>
        <taxon>Methanobacteriota</taxon>
        <taxon>environmental samples</taxon>
    </lineage>
</organism>
<dbReference type="Gene3D" id="3.40.50.1820">
    <property type="entry name" value="alpha/beta hydrolase"/>
    <property type="match status" value="1"/>
</dbReference>
<reference evidence="2" key="1">
    <citation type="journal article" date="2014" name="Genome Biol. Evol.">
        <title>Pangenome evidence for extensive interdomain horizontal transfer affecting lineage core and shell genes in uncultured planktonic thaumarchaeota and euryarchaeota.</title>
        <authorList>
            <person name="Deschamps P."/>
            <person name="Zivanovic Y."/>
            <person name="Moreira D."/>
            <person name="Rodriguez-Valera F."/>
            <person name="Lopez-Garcia P."/>
        </authorList>
    </citation>
    <scope>NUCLEOTIDE SEQUENCE</scope>
</reference>
<proteinExistence type="predicted"/>
<name>A0A075IF89_9EURY</name>
<dbReference type="AlphaFoldDB" id="A0A075IF89"/>
<dbReference type="EMBL" id="KF901275">
    <property type="protein sequence ID" value="AIF24883.1"/>
    <property type="molecule type" value="Genomic_DNA"/>
</dbReference>
<evidence type="ECO:0000256" key="1">
    <source>
        <dbReference type="SAM" id="MobiDB-lite"/>
    </source>
</evidence>
<sequence>MITARAIRDSMSRDAKTRIAILLVISMLLSGCTGEVLEEPIGDVPGCMDETASNYNPDATVSDRSCTYPEPEPEPEPEPDVRLTSQSEFCDDVNPHHCMLPFPAPAFLVDDETTATGYRLHITAEAIPDSGSGPSDAFHMINRLDGYSPSTQIFTTFESTPDVSGLADQYSIGDSLNPGHATVLINLDTGERLPHWVEIDLRSQEDEPTFVYIRTVRGLDHDASYGVAYRNLVDTGGNAVEPSAAFAALRDGQSTDSPQIEAQRADYEGLFTSLGEAGVDRSTLQASWFFHTASTASILQDMVAMRDDASQRLGDEGVGCDVSEVVEDYGEDNTTFRLIRGTFRTPQYMESDYPPAAMRRDASGSPEFIEFREVVFAILIPQILAEEGRSGSMTILGHGFMGDGDGMVRANRVFANMTGRVMIGTDWKGWSSDGDFDALTYSLINVEYFQHQQERHMQSIVNNLAMMRTFTGVCADLPEFQHEGTNLVDVSDVNYWGVSFGGLRGPALMSMVPEVDRGVLWVGGSSFTHQIERSTHYTTFELLFGESIAYPSRNDRGIMIAAMQSLWDATDAETFLPYHENGLDGLIQPFQMVYITSMNDFQVATLSCDRAVRTAGLANLEASAWHPWGVEVVSGPITGSGVAYFDGNFPEVPTGNLAGPLDYHSNAHGQVIPQPAAYTMAFDFLDTGVISDTCDGSCTFEGIW</sequence>
<dbReference type="InterPro" id="IPR029058">
    <property type="entry name" value="AB_hydrolase_fold"/>
</dbReference>
<feature type="compositionally biased region" description="Polar residues" evidence="1">
    <location>
        <begin position="51"/>
        <end position="65"/>
    </location>
</feature>
<dbReference type="SUPFAM" id="SSF53474">
    <property type="entry name" value="alpha/beta-Hydrolases"/>
    <property type="match status" value="1"/>
</dbReference>
<protein>
    <submittedName>
        <fullName evidence="2">Uncharacterized protein</fullName>
    </submittedName>
</protein>